<dbReference type="Ensembl" id="ENSCABT00000020967.1">
    <property type="protein sequence ID" value="ENSCABP00000019138.1"/>
    <property type="gene ID" value="ENSCABG00000014136.1"/>
</dbReference>
<reference evidence="5" key="1">
    <citation type="submission" date="2025-08" db="UniProtKB">
        <authorList>
            <consortium name="Ensembl"/>
        </authorList>
    </citation>
    <scope>IDENTIFICATION</scope>
</reference>
<dbReference type="Pfam" id="PF00400">
    <property type="entry name" value="WD40"/>
    <property type="match status" value="3"/>
</dbReference>
<dbReference type="PROSITE" id="PS00678">
    <property type="entry name" value="WD_REPEATS_1"/>
    <property type="match status" value="4"/>
</dbReference>
<protein>
    <submittedName>
        <fullName evidence="5">WD repeat domain 88</fullName>
    </submittedName>
</protein>
<feature type="domain" description="NWD2 C-terminal beta-propeller" evidence="4">
    <location>
        <begin position="165"/>
        <end position="332"/>
    </location>
</feature>
<dbReference type="SMART" id="SM00320">
    <property type="entry name" value="WD40"/>
    <property type="match status" value="7"/>
</dbReference>
<dbReference type="PRINTS" id="PR00320">
    <property type="entry name" value="GPROTEINBRPT"/>
</dbReference>
<dbReference type="InterPro" id="IPR011047">
    <property type="entry name" value="Quinoprotein_ADH-like_sf"/>
</dbReference>
<keyword evidence="1 3" id="KW-0853">WD repeat</keyword>
<evidence type="ECO:0000259" key="4">
    <source>
        <dbReference type="Pfam" id="PF23586"/>
    </source>
</evidence>
<dbReference type="InterPro" id="IPR015943">
    <property type="entry name" value="WD40/YVTN_repeat-like_dom_sf"/>
</dbReference>
<keyword evidence="2" id="KW-0677">Repeat</keyword>
<feature type="repeat" description="WD" evidence="3">
    <location>
        <begin position="291"/>
        <end position="332"/>
    </location>
</feature>
<dbReference type="Gene3D" id="2.130.10.10">
    <property type="entry name" value="YVTN repeat-like/Quinoprotein amine dehydrogenase"/>
    <property type="match status" value="2"/>
</dbReference>
<dbReference type="Pfam" id="PF23586">
    <property type="entry name" value="Beta-prop_NWD2_C"/>
    <property type="match status" value="1"/>
</dbReference>
<name>A0A8C0HH80_CHEAB</name>
<dbReference type="PANTHER" id="PTHR45048:SF1">
    <property type="entry name" value="WD REPEAT-CONTAINING PROTEIN 88"/>
    <property type="match status" value="1"/>
</dbReference>
<dbReference type="PANTHER" id="PTHR45048">
    <property type="match status" value="1"/>
</dbReference>
<dbReference type="InterPro" id="IPR019775">
    <property type="entry name" value="WD40_repeat_CS"/>
</dbReference>
<dbReference type="PROSITE" id="PS50082">
    <property type="entry name" value="WD_REPEATS_2"/>
    <property type="match status" value="5"/>
</dbReference>
<sequence length="449" mass="48664">VPPPSTCDPAHGPNPFCPFPQGHIPIPLRVSPFCSSTTVAPKPDKLSENSSPGAAAGVLMLGLSPPRLLAADEVGGLWGFPLPPPPVLLPGSRVRAVGLFPPVWGSGPLGMGPIIHFKILRGHCDTVSSCHFCFEDTKILSCSYDRTVKLWDVEKGVSVQVFEEEHTAPISECSLTPDNKRVVTSSYDKTVKAWDMETGKMLWTVDQEGLVTSCNISCDGKYVVSGLDMENAICVTDAVNATMVAYVQGHHRSTITKCCFDPDNERVSSVSSDKTIKLWDIIAQSTTITIDEAHTNVISDCCFTIDGHYLCTASWDKTLKIWDIKTGEFRYHGPICLNQGHEGSVSSCVFSKDASLVVSGAYDKTIALWDAGAGYKKLALKGHGDWVMDVAVSNNKKWILSSSKCEECEKPFSLLQCDDSEAVTKCVFCRLASPSRNILPLPPIVAPDL</sequence>
<evidence type="ECO:0000313" key="5">
    <source>
        <dbReference type="Ensembl" id="ENSCABP00000019138.1"/>
    </source>
</evidence>
<feature type="repeat" description="WD" evidence="3">
    <location>
        <begin position="163"/>
        <end position="204"/>
    </location>
</feature>
<dbReference type="Proteomes" id="UP000694404">
    <property type="component" value="Unplaced"/>
</dbReference>
<dbReference type="InterPro" id="IPR056534">
    <property type="entry name" value="Beta-prop_NWD2_C"/>
</dbReference>
<evidence type="ECO:0000256" key="2">
    <source>
        <dbReference type="ARBA" id="ARBA00022737"/>
    </source>
</evidence>
<organism evidence="5 6">
    <name type="scientific">Chelonoidis abingdonii</name>
    <name type="common">Abingdon island giant tortoise</name>
    <name type="synonym">Testudo abingdonii</name>
    <dbReference type="NCBI Taxonomy" id="106734"/>
    <lineage>
        <taxon>Eukaryota</taxon>
        <taxon>Metazoa</taxon>
        <taxon>Chordata</taxon>
        <taxon>Craniata</taxon>
        <taxon>Vertebrata</taxon>
        <taxon>Euteleostomi</taxon>
        <taxon>Archelosauria</taxon>
        <taxon>Testudinata</taxon>
        <taxon>Testudines</taxon>
        <taxon>Cryptodira</taxon>
        <taxon>Durocryptodira</taxon>
        <taxon>Testudinoidea</taxon>
        <taxon>Testudinidae</taxon>
        <taxon>Chelonoidis</taxon>
    </lineage>
</organism>
<gene>
    <name evidence="5" type="primary">WDR88</name>
</gene>
<keyword evidence="6" id="KW-1185">Reference proteome</keyword>
<feature type="repeat" description="WD" evidence="3">
    <location>
        <begin position="120"/>
        <end position="161"/>
    </location>
</feature>
<feature type="repeat" description="WD" evidence="3">
    <location>
        <begin position="338"/>
        <end position="370"/>
    </location>
</feature>
<dbReference type="PROSITE" id="PS50294">
    <property type="entry name" value="WD_REPEATS_REGION"/>
    <property type="match status" value="5"/>
</dbReference>
<proteinExistence type="predicted"/>
<evidence type="ECO:0000256" key="3">
    <source>
        <dbReference type="PROSITE-ProRule" id="PRU00221"/>
    </source>
</evidence>
<evidence type="ECO:0000313" key="6">
    <source>
        <dbReference type="Proteomes" id="UP000694404"/>
    </source>
</evidence>
<dbReference type="AlphaFoldDB" id="A0A8C0HH80"/>
<dbReference type="SUPFAM" id="SSF50998">
    <property type="entry name" value="Quinoprotein alcohol dehydrogenase-like"/>
    <property type="match status" value="1"/>
</dbReference>
<evidence type="ECO:0000256" key="1">
    <source>
        <dbReference type="ARBA" id="ARBA00022574"/>
    </source>
</evidence>
<dbReference type="InterPro" id="IPR001680">
    <property type="entry name" value="WD40_rpt"/>
</dbReference>
<accession>A0A8C0HH80</accession>
<feature type="repeat" description="WD" evidence="3">
    <location>
        <begin position="248"/>
        <end position="289"/>
    </location>
</feature>
<dbReference type="CDD" id="cd00200">
    <property type="entry name" value="WD40"/>
    <property type="match status" value="1"/>
</dbReference>
<dbReference type="InterPro" id="IPR020472">
    <property type="entry name" value="WD40_PAC1"/>
</dbReference>
<reference evidence="5" key="2">
    <citation type="submission" date="2025-09" db="UniProtKB">
        <authorList>
            <consortium name="Ensembl"/>
        </authorList>
    </citation>
    <scope>IDENTIFICATION</scope>
</reference>
<dbReference type="OMA" id="WDAMDGS"/>
<dbReference type="GeneTree" id="ENSGT00940000162291"/>